<protein>
    <recommendedName>
        <fullName evidence="3">Secreted protein</fullName>
    </recommendedName>
</protein>
<sequence>MKIRRIAVVFQTVCGRALSQGKMYHCSCIFRAYQHLDFDGFQQREICYFCHSEVCAKASPYAFCAISVEGFRSSDESKPTSHGSSTVVSVHLCLLMTNISCVPSSKIIMECLIT</sequence>
<gene>
    <name evidence="1" type="ORF">GFSPODELE1_LOCUS10556</name>
</gene>
<keyword evidence="2" id="KW-1185">Reference proteome</keyword>
<evidence type="ECO:0000313" key="2">
    <source>
        <dbReference type="Proteomes" id="UP001497453"/>
    </source>
</evidence>
<evidence type="ECO:0008006" key="3">
    <source>
        <dbReference type="Google" id="ProtNLM"/>
    </source>
</evidence>
<organism evidence="1 2">
    <name type="scientific">Somion occarium</name>
    <dbReference type="NCBI Taxonomy" id="3059160"/>
    <lineage>
        <taxon>Eukaryota</taxon>
        <taxon>Fungi</taxon>
        <taxon>Dikarya</taxon>
        <taxon>Basidiomycota</taxon>
        <taxon>Agaricomycotina</taxon>
        <taxon>Agaricomycetes</taxon>
        <taxon>Polyporales</taxon>
        <taxon>Cerrenaceae</taxon>
        <taxon>Somion</taxon>
    </lineage>
</organism>
<name>A0ABP1E7P5_9APHY</name>
<proteinExistence type="predicted"/>
<evidence type="ECO:0000313" key="1">
    <source>
        <dbReference type="EMBL" id="CAL1716043.1"/>
    </source>
</evidence>
<reference evidence="2" key="1">
    <citation type="submission" date="2024-04" db="EMBL/GenBank/DDBJ databases">
        <authorList>
            <person name="Shaw F."/>
            <person name="Minotto A."/>
        </authorList>
    </citation>
    <scope>NUCLEOTIDE SEQUENCE [LARGE SCALE GENOMIC DNA]</scope>
</reference>
<dbReference type="EMBL" id="OZ037952">
    <property type="protein sequence ID" value="CAL1716043.1"/>
    <property type="molecule type" value="Genomic_DNA"/>
</dbReference>
<accession>A0ABP1E7P5</accession>
<dbReference type="Proteomes" id="UP001497453">
    <property type="component" value="Chromosome 9"/>
</dbReference>